<name>G8NU93_GRAMM</name>
<reference evidence="2 3" key="1">
    <citation type="submission" date="2011-11" db="EMBL/GenBank/DDBJ databases">
        <title>Complete sequence of Granulicella mallensis MP5ACTX8.</title>
        <authorList>
            <consortium name="US DOE Joint Genome Institute"/>
            <person name="Lucas S."/>
            <person name="Copeland A."/>
            <person name="Lapidus A."/>
            <person name="Cheng J.-F."/>
            <person name="Goodwin L."/>
            <person name="Pitluck S."/>
            <person name="Peters L."/>
            <person name="Lu M."/>
            <person name="Detter J.C."/>
            <person name="Han C."/>
            <person name="Tapia R."/>
            <person name="Land M."/>
            <person name="Hauser L."/>
            <person name="Kyrpides N."/>
            <person name="Ivanova N."/>
            <person name="Mikhailova N."/>
            <person name="Pagani I."/>
            <person name="Rawat S."/>
            <person name="Mannisto M."/>
            <person name="Haggblom M."/>
            <person name="Woyke T."/>
        </authorList>
    </citation>
    <scope>NUCLEOTIDE SEQUENCE [LARGE SCALE GENOMIC DNA]</scope>
    <source>
        <strain evidence="3">ATCC BAA-1857 / DSM 23137 / MP5ACTX8</strain>
    </source>
</reference>
<keyword evidence="1" id="KW-0812">Transmembrane</keyword>
<dbReference type="eggNOG" id="ENOG5032UVV">
    <property type="taxonomic scope" value="Bacteria"/>
</dbReference>
<evidence type="ECO:0000313" key="3">
    <source>
        <dbReference type="Proteomes" id="UP000007113"/>
    </source>
</evidence>
<protein>
    <submittedName>
        <fullName evidence="2">Polyketide cyclase/dehydrase</fullName>
    </submittedName>
</protein>
<gene>
    <name evidence="2" type="ordered locus">AciX8_4455</name>
</gene>
<keyword evidence="1" id="KW-0472">Membrane</keyword>
<dbReference type="RefSeq" id="WP_014267599.1">
    <property type="nucleotide sequence ID" value="NC_016631.1"/>
</dbReference>
<dbReference type="KEGG" id="gma:AciX8_4455"/>
<dbReference type="OrthoDB" id="7851372at2"/>
<dbReference type="CDD" id="cd07812">
    <property type="entry name" value="SRPBCC"/>
    <property type="match status" value="1"/>
</dbReference>
<dbReference type="Proteomes" id="UP000007113">
    <property type="component" value="Chromosome"/>
</dbReference>
<feature type="transmembrane region" description="Helical" evidence="1">
    <location>
        <begin position="103"/>
        <end position="124"/>
    </location>
</feature>
<proteinExistence type="predicted"/>
<organism evidence="2 3">
    <name type="scientific">Granulicella mallensis (strain ATCC BAA-1857 / DSM 23137 / MP5ACTX8)</name>
    <dbReference type="NCBI Taxonomy" id="682795"/>
    <lineage>
        <taxon>Bacteria</taxon>
        <taxon>Pseudomonadati</taxon>
        <taxon>Acidobacteriota</taxon>
        <taxon>Terriglobia</taxon>
        <taxon>Terriglobales</taxon>
        <taxon>Acidobacteriaceae</taxon>
        <taxon>Granulicella</taxon>
    </lineage>
</organism>
<keyword evidence="1" id="KW-1133">Transmembrane helix</keyword>
<dbReference type="AlphaFoldDB" id="G8NU93"/>
<dbReference type="SUPFAM" id="SSF55961">
    <property type="entry name" value="Bet v1-like"/>
    <property type="match status" value="1"/>
</dbReference>
<evidence type="ECO:0000256" key="1">
    <source>
        <dbReference type="SAM" id="Phobius"/>
    </source>
</evidence>
<dbReference type="STRING" id="682795.AciX8_4455"/>
<evidence type="ECO:0000313" key="2">
    <source>
        <dbReference type="EMBL" id="AEU38728.1"/>
    </source>
</evidence>
<feature type="transmembrane region" description="Helical" evidence="1">
    <location>
        <begin position="50"/>
        <end position="71"/>
    </location>
</feature>
<keyword evidence="3" id="KW-1185">Reference proteome</keyword>
<accession>G8NU93</accession>
<dbReference type="HOGENOM" id="CLU_876920_0_0_0"/>
<sequence length="315" mass="33988">MDESTEPAEPSKLPKSTREISNAQWMLAAFLVVAFGLGAVLYKFTIHVGLGHTSAIFIGIPAILALVLALAPRAKTVTGGILRGITIALLVVAPLLGEGYLCILFSAPLFYLVGLGVGSLVDYYRKSRSTTLSCIAILLLPMSLEGVVPQLTHNRAQSVTATQIVDAPASAVEAALAQSPHIDTALPHFLRIGFPRPLEAHGEGLDLGATRTIHFAGAEGDPPGDLVMQVTDRHPGHVRFTTISDSSKLTQWVRWQTSEVTWTPLDATHTSVTWSIAFDRQLDPYWYFAPWEQVAIREAAKYLITANATPTGTAR</sequence>
<feature type="transmembrane region" description="Helical" evidence="1">
    <location>
        <begin position="25"/>
        <end position="44"/>
    </location>
</feature>
<dbReference type="EMBL" id="CP003130">
    <property type="protein sequence ID" value="AEU38728.1"/>
    <property type="molecule type" value="Genomic_DNA"/>
</dbReference>